<dbReference type="EMBL" id="VNIA01000001">
    <property type="protein sequence ID" value="TYP99960.1"/>
    <property type="molecule type" value="Genomic_DNA"/>
</dbReference>
<organism evidence="2 3">
    <name type="scientific">Tenacibaculum adriaticum</name>
    <dbReference type="NCBI Taxonomy" id="413713"/>
    <lineage>
        <taxon>Bacteria</taxon>
        <taxon>Pseudomonadati</taxon>
        <taxon>Bacteroidota</taxon>
        <taxon>Flavobacteriia</taxon>
        <taxon>Flavobacteriales</taxon>
        <taxon>Flavobacteriaceae</taxon>
        <taxon>Tenacibaculum</taxon>
    </lineage>
</organism>
<dbReference type="RefSeq" id="WP_148868655.1">
    <property type="nucleotide sequence ID" value="NZ_VNIA01000001.1"/>
</dbReference>
<reference evidence="2 3" key="1">
    <citation type="submission" date="2019-07" db="EMBL/GenBank/DDBJ databases">
        <title>Genomic Encyclopedia of Type Strains, Phase IV (KMG-IV): sequencing the most valuable type-strain genomes for metagenomic binning, comparative biology and taxonomic classification.</title>
        <authorList>
            <person name="Goeker M."/>
        </authorList>
    </citation>
    <scope>NUCLEOTIDE SEQUENCE [LARGE SCALE GENOMIC DNA]</scope>
    <source>
        <strain evidence="2 3">DSM 18961</strain>
    </source>
</reference>
<dbReference type="GO" id="GO:0003824">
    <property type="term" value="F:catalytic activity"/>
    <property type="evidence" value="ECO:0007669"/>
    <property type="project" value="InterPro"/>
</dbReference>
<dbReference type="AlphaFoldDB" id="A0A5S5DVD7"/>
<dbReference type="Pfam" id="PF19580">
    <property type="entry name" value="Exo_endo_phos_3"/>
    <property type="match status" value="1"/>
</dbReference>
<keyword evidence="3" id="KW-1185">Reference proteome</keyword>
<dbReference type="InterPro" id="IPR036691">
    <property type="entry name" value="Endo/exonu/phosph_ase_sf"/>
</dbReference>
<dbReference type="Gene3D" id="3.60.10.10">
    <property type="entry name" value="Endonuclease/exonuclease/phosphatase"/>
    <property type="match status" value="1"/>
</dbReference>
<name>A0A5S5DVD7_9FLAO</name>
<dbReference type="Proteomes" id="UP000323136">
    <property type="component" value="Unassembled WGS sequence"/>
</dbReference>
<comment type="caution">
    <text evidence="2">The sequence shown here is derived from an EMBL/GenBank/DDBJ whole genome shotgun (WGS) entry which is preliminary data.</text>
</comment>
<protein>
    <recommendedName>
        <fullName evidence="1">Endonuclease/exonuclease/phosphatase domain-containing protein</fullName>
    </recommendedName>
</protein>
<accession>A0A5S5DVD7</accession>
<evidence type="ECO:0000313" key="3">
    <source>
        <dbReference type="Proteomes" id="UP000323136"/>
    </source>
</evidence>
<evidence type="ECO:0000259" key="1">
    <source>
        <dbReference type="Pfam" id="PF19580"/>
    </source>
</evidence>
<dbReference type="OrthoDB" id="9802724at2"/>
<dbReference type="InterPro" id="IPR005135">
    <property type="entry name" value="Endo/exonuclease/phosphatase"/>
</dbReference>
<evidence type="ECO:0000313" key="2">
    <source>
        <dbReference type="EMBL" id="TYP99960.1"/>
    </source>
</evidence>
<gene>
    <name evidence="2" type="ORF">C7447_101568</name>
</gene>
<dbReference type="PANTHER" id="PTHR42834:SF1">
    <property type="entry name" value="ENDONUCLEASE_EXONUCLEASE_PHOSPHATASE FAMILY PROTEIN (AFU_ORTHOLOGUE AFUA_3G09210)"/>
    <property type="match status" value="1"/>
</dbReference>
<feature type="domain" description="Endonuclease/exonuclease/phosphatase" evidence="1">
    <location>
        <begin position="10"/>
        <end position="316"/>
    </location>
</feature>
<dbReference type="SUPFAM" id="SSF56219">
    <property type="entry name" value="DNase I-like"/>
    <property type="match status" value="1"/>
</dbReference>
<proteinExistence type="predicted"/>
<sequence length="318" mass="36866">MKLSQKQIFTVAFYNVENLFDTVDNPLTADDDFTAKSKRRWTLSRYGKKIKKLSSVISQLGTKVSSHSPVVVGLVEVENSKVVQDLIRHKNLHKHDYGFVHYDSPDERGIDVALLYDKKFFEVISSKTYSLELTDDNGDIDYTRDVLRVSGHLHGELVHILVNHWPSRREGEEESKHKRIKAASIVHNAINDIKEQISDPKIIIMGDFNDDPTSESVKKNLVTNDFYNPMESLFEEGYGTLTFNGKWNFFDQIIFSKNFIECNGTQHSFLYAEVFNKQWLKIFKGKLKNSPFRTYIGPWYKGGFSDHFPVYTYLEKNQ</sequence>
<dbReference type="PANTHER" id="PTHR42834">
    <property type="entry name" value="ENDONUCLEASE/EXONUCLEASE/PHOSPHATASE FAMILY PROTEIN (AFU_ORTHOLOGUE AFUA_3G09210)"/>
    <property type="match status" value="1"/>
</dbReference>